<dbReference type="OrthoDB" id="5215637at2759"/>
<evidence type="ECO:0000313" key="8">
    <source>
        <dbReference type="EMBL" id="KAF4467400.1"/>
    </source>
</evidence>
<sequence length="256" mass="26800">MRLSNIVGLTLLCPSSQVAAQDGTCWGVDNKPWTGNKKCPGSSACCGTDATCMPNRLCKNPGASKDEFVRGPCAIAPYNKSKCAAICVYVAGTEESNGRFPRAKKCDDGSFCCDNDSECCKAGRGVFLSDEGDIIDDPSQTTTGASTSTKSESEQETQTSKRATTTSDGPQTSTDIAAEATESADTSSSSSNNQGVKIGLGVGIPVAAIVAGLGAWFFFRNRRRQTDQGPEKTPELGGKAKTPEFQPPTSPQELPS</sequence>
<gene>
    <name evidence="8" type="ORF">FALBO_5725</name>
</gene>
<evidence type="ECO:0000256" key="6">
    <source>
        <dbReference type="SAM" id="Phobius"/>
    </source>
</evidence>
<dbReference type="Proteomes" id="UP000554235">
    <property type="component" value="Unassembled WGS sequence"/>
</dbReference>
<name>A0A8H4PCE9_9HYPO</name>
<feature type="compositionally biased region" description="Polar residues" evidence="5">
    <location>
        <begin position="162"/>
        <end position="171"/>
    </location>
</feature>
<keyword evidence="2 6" id="KW-0812">Transmembrane</keyword>
<feature type="chain" id="PRO_5034899324" description="Mid2 domain-containing protein" evidence="7">
    <location>
        <begin position="21"/>
        <end position="256"/>
    </location>
</feature>
<keyword evidence="9" id="KW-1185">Reference proteome</keyword>
<dbReference type="GO" id="GO:0071944">
    <property type="term" value="C:cell periphery"/>
    <property type="evidence" value="ECO:0007669"/>
    <property type="project" value="UniProtKB-ARBA"/>
</dbReference>
<evidence type="ECO:0000313" key="9">
    <source>
        <dbReference type="Proteomes" id="UP000554235"/>
    </source>
</evidence>
<accession>A0A8H4PCE9</accession>
<keyword evidence="3 6" id="KW-1133">Transmembrane helix</keyword>
<feature type="compositionally biased region" description="Basic and acidic residues" evidence="5">
    <location>
        <begin position="224"/>
        <end position="234"/>
    </location>
</feature>
<feature type="region of interest" description="Disordered" evidence="5">
    <location>
        <begin position="224"/>
        <end position="256"/>
    </location>
</feature>
<dbReference type="InterPro" id="IPR051694">
    <property type="entry name" value="Immunoregulatory_rcpt-like"/>
</dbReference>
<dbReference type="GO" id="GO:0016020">
    <property type="term" value="C:membrane"/>
    <property type="evidence" value="ECO:0007669"/>
    <property type="project" value="UniProtKB-SubCell"/>
</dbReference>
<comment type="caution">
    <text evidence="8">The sequence shown here is derived from an EMBL/GenBank/DDBJ whole genome shotgun (WGS) entry which is preliminary data.</text>
</comment>
<organism evidence="8 9">
    <name type="scientific">Fusarium albosuccineum</name>
    <dbReference type="NCBI Taxonomy" id="1237068"/>
    <lineage>
        <taxon>Eukaryota</taxon>
        <taxon>Fungi</taxon>
        <taxon>Dikarya</taxon>
        <taxon>Ascomycota</taxon>
        <taxon>Pezizomycotina</taxon>
        <taxon>Sordariomycetes</taxon>
        <taxon>Hypocreomycetidae</taxon>
        <taxon>Hypocreales</taxon>
        <taxon>Nectriaceae</taxon>
        <taxon>Fusarium</taxon>
        <taxon>Fusarium decemcellulare species complex</taxon>
    </lineage>
</organism>
<evidence type="ECO:0000256" key="2">
    <source>
        <dbReference type="ARBA" id="ARBA00022692"/>
    </source>
</evidence>
<dbReference type="PANTHER" id="PTHR15549:SF26">
    <property type="entry name" value="AXIAL BUDDING PATTERN PROTEIN 2-RELATED"/>
    <property type="match status" value="1"/>
</dbReference>
<protein>
    <recommendedName>
        <fullName evidence="10">Mid2 domain-containing protein</fullName>
    </recommendedName>
</protein>
<evidence type="ECO:0000256" key="3">
    <source>
        <dbReference type="ARBA" id="ARBA00022989"/>
    </source>
</evidence>
<dbReference type="AlphaFoldDB" id="A0A8H4PCE9"/>
<feature type="region of interest" description="Disordered" evidence="5">
    <location>
        <begin position="131"/>
        <end position="173"/>
    </location>
</feature>
<feature type="signal peptide" evidence="7">
    <location>
        <begin position="1"/>
        <end position="20"/>
    </location>
</feature>
<dbReference type="EMBL" id="JAADYS010000751">
    <property type="protein sequence ID" value="KAF4467400.1"/>
    <property type="molecule type" value="Genomic_DNA"/>
</dbReference>
<evidence type="ECO:0000256" key="7">
    <source>
        <dbReference type="SAM" id="SignalP"/>
    </source>
</evidence>
<keyword evidence="4 6" id="KW-0472">Membrane</keyword>
<feature type="transmembrane region" description="Helical" evidence="6">
    <location>
        <begin position="198"/>
        <end position="219"/>
    </location>
</feature>
<evidence type="ECO:0000256" key="5">
    <source>
        <dbReference type="SAM" id="MobiDB-lite"/>
    </source>
</evidence>
<evidence type="ECO:0000256" key="1">
    <source>
        <dbReference type="ARBA" id="ARBA00004167"/>
    </source>
</evidence>
<reference evidence="8 9" key="1">
    <citation type="submission" date="2020-01" db="EMBL/GenBank/DDBJ databases">
        <title>Identification and distribution of gene clusters putatively required for synthesis of sphingolipid metabolism inhibitors in phylogenetically diverse species of the filamentous fungus Fusarium.</title>
        <authorList>
            <person name="Kim H.-S."/>
            <person name="Busman M."/>
            <person name="Brown D.W."/>
            <person name="Divon H."/>
            <person name="Uhlig S."/>
            <person name="Proctor R.H."/>
        </authorList>
    </citation>
    <scope>NUCLEOTIDE SEQUENCE [LARGE SCALE GENOMIC DNA]</scope>
    <source>
        <strain evidence="8 9">NRRL 20459</strain>
    </source>
</reference>
<evidence type="ECO:0008006" key="10">
    <source>
        <dbReference type="Google" id="ProtNLM"/>
    </source>
</evidence>
<comment type="subcellular location">
    <subcellularLocation>
        <location evidence="1">Membrane</location>
        <topology evidence="1">Single-pass membrane protein</topology>
    </subcellularLocation>
</comment>
<dbReference type="PANTHER" id="PTHR15549">
    <property type="entry name" value="PAIRED IMMUNOGLOBULIN-LIKE TYPE 2 RECEPTOR"/>
    <property type="match status" value="1"/>
</dbReference>
<feature type="compositionally biased region" description="Low complexity" evidence="5">
    <location>
        <begin position="146"/>
        <end position="161"/>
    </location>
</feature>
<evidence type="ECO:0000256" key="4">
    <source>
        <dbReference type="ARBA" id="ARBA00023136"/>
    </source>
</evidence>
<proteinExistence type="predicted"/>
<keyword evidence="7" id="KW-0732">Signal</keyword>